<dbReference type="EMBL" id="CAJOBI010345314">
    <property type="protein sequence ID" value="CAF5217331.1"/>
    <property type="molecule type" value="Genomic_DNA"/>
</dbReference>
<dbReference type="PANTHER" id="PTHR15907">
    <property type="entry name" value="DUF614 FAMILY PROTEIN-RELATED"/>
    <property type="match status" value="1"/>
</dbReference>
<evidence type="ECO:0000256" key="1">
    <source>
        <dbReference type="ARBA" id="ARBA00009024"/>
    </source>
</evidence>
<evidence type="ECO:0000313" key="10">
    <source>
        <dbReference type="Proteomes" id="UP000663866"/>
    </source>
</evidence>
<evidence type="ECO:0000313" key="3">
    <source>
        <dbReference type="EMBL" id="CAF3835400.1"/>
    </source>
</evidence>
<dbReference type="Proteomes" id="UP000681720">
    <property type="component" value="Unassembled WGS sequence"/>
</dbReference>
<evidence type="ECO:0000313" key="8">
    <source>
        <dbReference type="EMBL" id="CAF5217331.1"/>
    </source>
</evidence>
<dbReference type="Proteomes" id="UP000681967">
    <property type="component" value="Unassembled WGS sequence"/>
</dbReference>
<dbReference type="Pfam" id="PF04749">
    <property type="entry name" value="PLAC8"/>
    <property type="match status" value="1"/>
</dbReference>
<protein>
    <recommendedName>
        <fullName evidence="11">Cornifelin</fullName>
    </recommendedName>
</protein>
<evidence type="ECO:0000313" key="7">
    <source>
        <dbReference type="EMBL" id="CAF4531111.1"/>
    </source>
</evidence>
<dbReference type="EMBL" id="CAJOBF010002974">
    <property type="protein sequence ID" value="CAF4066856.1"/>
    <property type="molecule type" value="Genomic_DNA"/>
</dbReference>
<dbReference type="AlphaFoldDB" id="A0A816NFN2"/>
<dbReference type="Proteomes" id="UP000663842">
    <property type="component" value="Unassembled WGS sequence"/>
</dbReference>
<evidence type="ECO:0000313" key="5">
    <source>
        <dbReference type="EMBL" id="CAF3965352.1"/>
    </source>
</evidence>
<comment type="similarity">
    <text evidence="1">Belongs to the cornifelin family.</text>
</comment>
<dbReference type="Proteomes" id="UP000676336">
    <property type="component" value="Unassembled WGS sequence"/>
</dbReference>
<evidence type="ECO:0000313" key="9">
    <source>
        <dbReference type="Proteomes" id="UP000663856"/>
    </source>
</evidence>
<dbReference type="Proteomes" id="UP000663866">
    <property type="component" value="Unassembled WGS sequence"/>
</dbReference>
<evidence type="ECO:0000313" key="4">
    <source>
        <dbReference type="EMBL" id="CAF3869084.1"/>
    </source>
</evidence>
<organism evidence="2 9">
    <name type="scientific">Rotaria magnacalcarata</name>
    <dbReference type="NCBI Taxonomy" id="392030"/>
    <lineage>
        <taxon>Eukaryota</taxon>
        <taxon>Metazoa</taxon>
        <taxon>Spiralia</taxon>
        <taxon>Gnathifera</taxon>
        <taxon>Rotifera</taxon>
        <taxon>Eurotatoria</taxon>
        <taxon>Bdelloidea</taxon>
        <taxon>Philodinida</taxon>
        <taxon>Philodinidae</taxon>
        <taxon>Rotaria</taxon>
    </lineage>
</organism>
<dbReference type="EMBL" id="CAJOBJ010001241">
    <property type="protein sequence ID" value="CAF3869084.1"/>
    <property type="molecule type" value="Genomic_DNA"/>
</dbReference>
<accession>A0A816NFN2</accession>
<gene>
    <name evidence="3" type="ORF">BYL167_LOCUS4954</name>
    <name evidence="4" type="ORF">GIL414_LOCUS4923</name>
    <name evidence="5" type="ORF">GIL414_LOCUS9857</name>
    <name evidence="7" type="ORF">OVN521_LOCUS42321</name>
    <name evidence="8" type="ORF">SMN809_LOCUS80428</name>
    <name evidence="6" type="ORF">UXM345_LOCUS20183</name>
    <name evidence="2" type="ORF">WKI299_LOCUS6531</name>
</gene>
<dbReference type="EMBL" id="CAJOBG010057916">
    <property type="protein sequence ID" value="CAF4531111.1"/>
    <property type="molecule type" value="Genomic_DNA"/>
</dbReference>
<keyword evidence="10" id="KW-1185">Reference proteome</keyword>
<evidence type="ECO:0008006" key="11">
    <source>
        <dbReference type="Google" id="ProtNLM"/>
    </source>
</evidence>
<comment type="caution">
    <text evidence="2">The sequence shown here is derived from an EMBL/GenBank/DDBJ whole genome shotgun (WGS) entry which is preliminary data.</text>
</comment>
<proteinExistence type="inferred from homology"/>
<name>A0A816NFN2_9BILA</name>
<dbReference type="EMBL" id="CAJOBJ010003434">
    <property type="protein sequence ID" value="CAF3965352.1"/>
    <property type="molecule type" value="Genomic_DNA"/>
</dbReference>
<dbReference type="Proteomes" id="UP000663856">
    <property type="component" value="Unassembled WGS sequence"/>
</dbReference>
<dbReference type="InterPro" id="IPR006461">
    <property type="entry name" value="PLAC_motif_containing"/>
</dbReference>
<evidence type="ECO:0000313" key="2">
    <source>
        <dbReference type="EMBL" id="CAF2030495.1"/>
    </source>
</evidence>
<dbReference type="EMBL" id="CAJNRF010001900">
    <property type="protein sequence ID" value="CAF2030495.1"/>
    <property type="molecule type" value="Genomic_DNA"/>
</dbReference>
<evidence type="ECO:0000313" key="6">
    <source>
        <dbReference type="EMBL" id="CAF4066856.1"/>
    </source>
</evidence>
<sequence>MYLTSGPVTIQPGHKLLPFTADWKNELFASCSPISEGVIYCLCGPCCAGRLHHRTGENYFGCLVPGTTQALRAKIRMAYGIKGTLIGDCLASCCGPCSLLQMKKELDAQGVPNPFNN</sequence>
<reference evidence="2" key="1">
    <citation type="submission" date="2021-02" db="EMBL/GenBank/DDBJ databases">
        <authorList>
            <person name="Nowell W R."/>
        </authorList>
    </citation>
    <scope>NUCLEOTIDE SEQUENCE</scope>
</reference>
<dbReference type="EMBL" id="CAJOBH010001096">
    <property type="protein sequence ID" value="CAF3835400.1"/>
    <property type="molecule type" value="Genomic_DNA"/>
</dbReference>